<organism evidence="2 3">
    <name type="scientific">Triangularia verruculosa</name>
    <dbReference type="NCBI Taxonomy" id="2587418"/>
    <lineage>
        <taxon>Eukaryota</taxon>
        <taxon>Fungi</taxon>
        <taxon>Dikarya</taxon>
        <taxon>Ascomycota</taxon>
        <taxon>Pezizomycotina</taxon>
        <taxon>Sordariomycetes</taxon>
        <taxon>Sordariomycetidae</taxon>
        <taxon>Sordariales</taxon>
        <taxon>Podosporaceae</taxon>
        <taxon>Triangularia</taxon>
    </lineage>
</organism>
<name>A0AAN7ASY6_9PEZI</name>
<gene>
    <name evidence="2" type="ORF">QBC40DRAFT_297045</name>
</gene>
<protein>
    <submittedName>
        <fullName evidence="2">Uncharacterized protein</fullName>
    </submittedName>
</protein>
<evidence type="ECO:0000256" key="1">
    <source>
        <dbReference type="SAM" id="MobiDB-lite"/>
    </source>
</evidence>
<comment type="caution">
    <text evidence="2">The sequence shown here is derived from an EMBL/GenBank/DDBJ whole genome shotgun (WGS) entry which is preliminary data.</text>
</comment>
<sequence length="249" mass="28972">MCVVWVIRYEGRLNGIEVCDRVPGRPCPTEEVVVDCRPEGGCTNIQQAPRSLSFPIPCRRHVADVIRRQKEQWRAILDSTAVPSEGNPVRKINTLDTVDVQPRMISYPDVLEQAFWKGPGGYNEIHDLLRGLWTALPVWKDHDNVRRWRHDRRYRIPIDQFCQNMERAGRLFMDNYTGVLPYGNFGQQHRRVRRHFWFDTHAFDDAEAVHLAAGQEIQEGEAPQEKMYGTDSELYDSPRPLLQWNSDSS</sequence>
<reference evidence="2" key="1">
    <citation type="journal article" date="2023" name="Mol. Phylogenet. Evol.">
        <title>Genome-scale phylogeny and comparative genomics of the fungal order Sordariales.</title>
        <authorList>
            <person name="Hensen N."/>
            <person name="Bonometti L."/>
            <person name="Westerberg I."/>
            <person name="Brannstrom I.O."/>
            <person name="Guillou S."/>
            <person name="Cros-Aarteil S."/>
            <person name="Calhoun S."/>
            <person name="Haridas S."/>
            <person name="Kuo A."/>
            <person name="Mondo S."/>
            <person name="Pangilinan J."/>
            <person name="Riley R."/>
            <person name="LaButti K."/>
            <person name="Andreopoulos B."/>
            <person name="Lipzen A."/>
            <person name="Chen C."/>
            <person name="Yan M."/>
            <person name="Daum C."/>
            <person name="Ng V."/>
            <person name="Clum A."/>
            <person name="Steindorff A."/>
            <person name="Ohm R.A."/>
            <person name="Martin F."/>
            <person name="Silar P."/>
            <person name="Natvig D.O."/>
            <person name="Lalanne C."/>
            <person name="Gautier V."/>
            <person name="Ament-Velasquez S.L."/>
            <person name="Kruys A."/>
            <person name="Hutchinson M.I."/>
            <person name="Powell A.J."/>
            <person name="Barry K."/>
            <person name="Miller A.N."/>
            <person name="Grigoriev I.V."/>
            <person name="Debuchy R."/>
            <person name="Gladieux P."/>
            <person name="Hiltunen Thoren M."/>
            <person name="Johannesson H."/>
        </authorList>
    </citation>
    <scope>NUCLEOTIDE SEQUENCE</scope>
    <source>
        <strain evidence="2">CBS 315.58</strain>
    </source>
</reference>
<dbReference type="AlphaFoldDB" id="A0AAN7ASY6"/>
<reference evidence="2" key="2">
    <citation type="submission" date="2023-05" db="EMBL/GenBank/DDBJ databases">
        <authorList>
            <consortium name="Lawrence Berkeley National Laboratory"/>
            <person name="Steindorff A."/>
            <person name="Hensen N."/>
            <person name="Bonometti L."/>
            <person name="Westerberg I."/>
            <person name="Brannstrom I.O."/>
            <person name="Guillou S."/>
            <person name="Cros-Aarteil S."/>
            <person name="Calhoun S."/>
            <person name="Haridas S."/>
            <person name="Kuo A."/>
            <person name="Mondo S."/>
            <person name="Pangilinan J."/>
            <person name="Riley R."/>
            <person name="Labutti K."/>
            <person name="Andreopoulos B."/>
            <person name="Lipzen A."/>
            <person name="Chen C."/>
            <person name="Yanf M."/>
            <person name="Daum C."/>
            <person name="Ng V."/>
            <person name="Clum A."/>
            <person name="Ohm R."/>
            <person name="Martin F."/>
            <person name="Silar P."/>
            <person name="Natvig D."/>
            <person name="Lalanne C."/>
            <person name="Gautier V."/>
            <person name="Ament-Velasquez S.L."/>
            <person name="Kruys A."/>
            <person name="Hutchinson M.I."/>
            <person name="Powell A.J."/>
            <person name="Barry K."/>
            <person name="Miller A.N."/>
            <person name="Grigoriev I.V."/>
            <person name="Debuchy R."/>
            <person name="Gladieux P."/>
            <person name="Thoren M.H."/>
            <person name="Johannesson H."/>
        </authorList>
    </citation>
    <scope>NUCLEOTIDE SEQUENCE</scope>
    <source>
        <strain evidence="2">CBS 315.58</strain>
    </source>
</reference>
<feature type="region of interest" description="Disordered" evidence="1">
    <location>
        <begin position="217"/>
        <end position="249"/>
    </location>
</feature>
<proteinExistence type="predicted"/>
<evidence type="ECO:0000313" key="2">
    <source>
        <dbReference type="EMBL" id="KAK4199971.1"/>
    </source>
</evidence>
<dbReference type="EMBL" id="MU863925">
    <property type="protein sequence ID" value="KAK4199971.1"/>
    <property type="molecule type" value="Genomic_DNA"/>
</dbReference>
<evidence type="ECO:0000313" key="3">
    <source>
        <dbReference type="Proteomes" id="UP001303160"/>
    </source>
</evidence>
<keyword evidence="3" id="KW-1185">Reference proteome</keyword>
<dbReference type="Proteomes" id="UP001303160">
    <property type="component" value="Unassembled WGS sequence"/>
</dbReference>
<accession>A0AAN7ASY6</accession>